<name>A0ABN7ULW7_GIGMA</name>
<sequence>MKRYRECEQFARKIVDNMNDIQTRLIGMSPNSAIKLEQVYSKPSTKYYRPIENNPFERRRITDPVWSPSLHKIQKIVVGKNLPIPILYYLDETGSQCPFVREKLMHIKKEPILPP</sequence>
<reference evidence="1 2" key="1">
    <citation type="submission" date="2021-06" db="EMBL/GenBank/DDBJ databases">
        <authorList>
            <person name="Kallberg Y."/>
            <person name="Tangrot J."/>
            <person name="Rosling A."/>
        </authorList>
    </citation>
    <scope>NUCLEOTIDE SEQUENCE [LARGE SCALE GENOMIC DNA]</scope>
    <source>
        <strain evidence="1 2">120-4 pot B 10/14</strain>
    </source>
</reference>
<evidence type="ECO:0000313" key="2">
    <source>
        <dbReference type="Proteomes" id="UP000789901"/>
    </source>
</evidence>
<dbReference type="Proteomes" id="UP000789901">
    <property type="component" value="Unassembled WGS sequence"/>
</dbReference>
<dbReference type="EMBL" id="CAJVQB010004183">
    <property type="protein sequence ID" value="CAG8629189.1"/>
    <property type="molecule type" value="Genomic_DNA"/>
</dbReference>
<keyword evidence="2" id="KW-1185">Reference proteome</keyword>
<proteinExistence type="predicted"/>
<accession>A0ABN7ULW7</accession>
<organism evidence="1 2">
    <name type="scientific">Gigaspora margarita</name>
    <dbReference type="NCBI Taxonomy" id="4874"/>
    <lineage>
        <taxon>Eukaryota</taxon>
        <taxon>Fungi</taxon>
        <taxon>Fungi incertae sedis</taxon>
        <taxon>Mucoromycota</taxon>
        <taxon>Glomeromycotina</taxon>
        <taxon>Glomeromycetes</taxon>
        <taxon>Diversisporales</taxon>
        <taxon>Gigasporaceae</taxon>
        <taxon>Gigaspora</taxon>
    </lineage>
</organism>
<protein>
    <submittedName>
        <fullName evidence="1">41540_t:CDS:1</fullName>
    </submittedName>
</protein>
<evidence type="ECO:0000313" key="1">
    <source>
        <dbReference type="EMBL" id="CAG8629189.1"/>
    </source>
</evidence>
<gene>
    <name evidence="1" type="ORF">GMARGA_LOCUS8242</name>
</gene>
<feature type="non-terminal residue" evidence="1">
    <location>
        <position position="115"/>
    </location>
</feature>
<comment type="caution">
    <text evidence="1">The sequence shown here is derived from an EMBL/GenBank/DDBJ whole genome shotgun (WGS) entry which is preliminary data.</text>
</comment>